<reference evidence="3" key="1">
    <citation type="submission" date="2017-01" db="EMBL/GenBank/DDBJ databases">
        <authorList>
            <person name="Varghese N."/>
            <person name="Submissions S."/>
        </authorList>
    </citation>
    <scope>NUCLEOTIDE SEQUENCE [LARGE SCALE GENOMIC DNA]</scope>
    <source>
        <strain evidence="3">DSM 21054</strain>
    </source>
</reference>
<dbReference type="InterPro" id="IPR025357">
    <property type="entry name" value="DUF4261"/>
</dbReference>
<evidence type="ECO:0000259" key="1">
    <source>
        <dbReference type="Pfam" id="PF14080"/>
    </source>
</evidence>
<protein>
    <recommendedName>
        <fullName evidence="1">DUF4261 domain-containing protein</fullName>
    </recommendedName>
</protein>
<accession>A0A173MA02</accession>
<dbReference type="OrthoDB" id="4827574at2"/>
<dbReference type="AlphaFoldDB" id="A0A173MA02"/>
<dbReference type="Pfam" id="PF14080">
    <property type="entry name" value="DUF4261"/>
    <property type="match status" value="1"/>
</dbReference>
<sequence>MFTGIVLVKGAAALNADGFVKDFTEWSAAAMKELVRDTNTLLLNIEGATVAISAVNTPVDAKEINAAGRNAYQWPNVVQQAQKHQSQLVIAISEEEADALKHYMILTEVAASLLRTSEGTVVYMPGQSLLIPKAYYLEEAESMDEYYYPLHLWLTFGRQQDEKGNSGYTSGLKEFGKMELEINDATASPEAITSVLFNIAHYILENDVMFASGDTCSLSETEEVAIQCSPGKLVKGITCKLLL</sequence>
<dbReference type="RefSeq" id="WP_076381676.1">
    <property type="nucleotide sequence ID" value="NZ_AP017422.1"/>
</dbReference>
<keyword evidence="3" id="KW-1185">Reference proteome</keyword>
<feature type="domain" description="DUF4261" evidence="1">
    <location>
        <begin position="168"/>
        <end position="240"/>
    </location>
</feature>
<dbReference type="EMBL" id="FTOR01000010">
    <property type="protein sequence ID" value="SIT31156.1"/>
    <property type="molecule type" value="Genomic_DNA"/>
</dbReference>
<organism evidence="2 3">
    <name type="scientific">Filimonas lacunae</name>
    <dbReference type="NCBI Taxonomy" id="477680"/>
    <lineage>
        <taxon>Bacteria</taxon>
        <taxon>Pseudomonadati</taxon>
        <taxon>Bacteroidota</taxon>
        <taxon>Chitinophagia</taxon>
        <taxon>Chitinophagales</taxon>
        <taxon>Chitinophagaceae</taxon>
        <taxon>Filimonas</taxon>
    </lineage>
</organism>
<dbReference type="Proteomes" id="UP000186917">
    <property type="component" value="Unassembled WGS sequence"/>
</dbReference>
<gene>
    <name evidence="2" type="ORF">SAMN05421788_11092</name>
</gene>
<dbReference type="KEGG" id="fln:FLA_0353"/>
<name>A0A173MA02_9BACT</name>
<evidence type="ECO:0000313" key="2">
    <source>
        <dbReference type="EMBL" id="SIT31156.1"/>
    </source>
</evidence>
<proteinExistence type="predicted"/>
<evidence type="ECO:0000313" key="3">
    <source>
        <dbReference type="Proteomes" id="UP000186917"/>
    </source>
</evidence>
<dbReference type="STRING" id="477680.SAMN05421788_11092"/>